<evidence type="ECO:0000313" key="16">
    <source>
        <dbReference type="Proteomes" id="UP000632289"/>
    </source>
</evidence>
<dbReference type="Pfam" id="PF00571">
    <property type="entry name" value="CBS"/>
    <property type="match status" value="2"/>
</dbReference>
<keyword evidence="7 9" id="KW-0129">CBS domain</keyword>
<dbReference type="PANTHER" id="PTHR43099:SF6">
    <property type="entry name" value="UPF0053 PROTEIN RV1842C"/>
    <property type="match status" value="1"/>
</dbReference>
<feature type="compositionally biased region" description="Low complexity" evidence="11">
    <location>
        <begin position="448"/>
        <end position="461"/>
    </location>
</feature>
<evidence type="ECO:0000256" key="10">
    <source>
        <dbReference type="PROSITE-ProRule" id="PRU01193"/>
    </source>
</evidence>
<keyword evidence="5" id="KW-0677">Repeat</keyword>
<dbReference type="RefSeq" id="WP_191210463.1">
    <property type="nucleotide sequence ID" value="NZ_JACXYU010000008.1"/>
</dbReference>
<feature type="region of interest" description="Disordered" evidence="11">
    <location>
        <begin position="341"/>
        <end position="361"/>
    </location>
</feature>
<comment type="subcellular location">
    <subcellularLocation>
        <location evidence="1">Cell membrane</location>
        <topology evidence="1">Multi-pass membrane protein</topology>
    </subcellularLocation>
</comment>
<dbReference type="SUPFAM" id="SSF56176">
    <property type="entry name" value="FAD-binding/transporter-associated domain-like"/>
    <property type="match status" value="1"/>
</dbReference>
<name>A0A927F105_9ACTN</name>
<evidence type="ECO:0000256" key="9">
    <source>
        <dbReference type="PROSITE-ProRule" id="PRU00703"/>
    </source>
</evidence>
<dbReference type="CDD" id="cd04590">
    <property type="entry name" value="CBS_pair_CorC_HlyC_assoc"/>
    <property type="match status" value="1"/>
</dbReference>
<evidence type="ECO:0000256" key="1">
    <source>
        <dbReference type="ARBA" id="ARBA00004651"/>
    </source>
</evidence>
<keyword evidence="3" id="KW-1003">Cell membrane</keyword>
<dbReference type="GO" id="GO:0005886">
    <property type="term" value="C:plasma membrane"/>
    <property type="evidence" value="ECO:0007669"/>
    <property type="project" value="UniProtKB-SubCell"/>
</dbReference>
<evidence type="ECO:0000259" key="14">
    <source>
        <dbReference type="PROSITE" id="PS51846"/>
    </source>
</evidence>
<comment type="similarity">
    <text evidence="2">Belongs to the UPF0053 family.</text>
</comment>
<evidence type="ECO:0000256" key="4">
    <source>
        <dbReference type="ARBA" id="ARBA00022692"/>
    </source>
</evidence>
<evidence type="ECO:0000256" key="3">
    <source>
        <dbReference type="ARBA" id="ARBA00022475"/>
    </source>
</evidence>
<feature type="compositionally biased region" description="Basic and acidic residues" evidence="11">
    <location>
        <begin position="471"/>
        <end position="482"/>
    </location>
</feature>
<dbReference type="Pfam" id="PF01595">
    <property type="entry name" value="CNNM"/>
    <property type="match status" value="1"/>
</dbReference>
<keyword evidence="8 10" id="KW-0472">Membrane</keyword>
<dbReference type="InterPro" id="IPR000644">
    <property type="entry name" value="CBS_dom"/>
</dbReference>
<dbReference type="Pfam" id="PF03471">
    <property type="entry name" value="CorC_HlyC"/>
    <property type="match status" value="1"/>
</dbReference>
<dbReference type="InterPro" id="IPR044751">
    <property type="entry name" value="Ion_transp-like_CBS"/>
</dbReference>
<dbReference type="PROSITE" id="PS51371">
    <property type="entry name" value="CBS"/>
    <property type="match status" value="2"/>
</dbReference>
<dbReference type="InterPro" id="IPR016169">
    <property type="entry name" value="FAD-bd_PCMH_sub2"/>
</dbReference>
<dbReference type="InterPro" id="IPR051676">
    <property type="entry name" value="UPF0053_domain"/>
</dbReference>
<evidence type="ECO:0000256" key="6">
    <source>
        <dbReference type="ARBA" id="ARBA00022989"/>
    </source>
</evidence>
<reference evidence="15" key="1">
    <citation type="submission" date="2020-09" db="EMBL/GenBank/DDBJ databases">
        <title>Secondary metabolite and genome analysis of marine Streptomyces chumphonensis KK1-2T.</title>
        <authorList>
            <person name="Phongsopitanun W."/>
            <person name="Kanchanasin P."/>
            <person name="Pittayakhajonwut P."/>
            <person name="Suwanborirux K."/>
            <person name="Tanasupawat S."/>
        </authorList>
    </citation>
    <scope>NUCLEOTIDE SEQUENCE</scope>
    <source>
        <strain evidence="15">KK1-2</strain>
    </source>
</reference>
<keyword evidence="16" id="KW-1185">Reference proteome</keyword>
<comment type="caution">
    <text evidence="15">The sequence shown here is derived from an EMBL/GenBank/DDBJ whole genome shotgun (WGS) entry which is preliminary data.</text>
</comment>
<dbReference type="Gene3D" id="3.10.580.10">
    <property type="entry name" value="CBS-domain"/>
    <property type="match status" value="1"/>
</dbReference>
<sequence>MTEVLLLLLALLLTLACALFVAAEFSLTTVERGALERAAESGERGAEGALRAVRKLTFQLSGAQLGITVTSLVIGMLAEPSLAALLRGPLRSAGLPGGVASSVALALGVVISTVVLMVIGELVPKNWAISRPLAVAKVVAGPQRGFTAVFSPLIHHLNETANRLLRRMGLEPAEELASARTPAELIALAQHSAAEGAIEPDSAELFVRTLHLSELTAENVMTPRVDVKALELRATAADAANLTLATGLSRFPVYRESLDEVIGIVHVRDVLALDEAQRGFTPVGELAAEPLFVPDSLPVDRLLDRLRGSRTMAVVVDEYGGTAGVATLEDIVEEVVGEVRDEHDPEEHPGLLPTGSTGAGQPVWDAEGSVRMDELADIGLDAPEGPYETLAGLIATRLERIPDKGDRVLLDGWELTVLETEHHRADRIRITGPRDADPSAATGPASVPRHAAPADAPAAADTEADAPADADAGRARRLEDAR</sequence>
<feature type="domain" description="CNNM transmembrane" evidence="14">
    <location>
        <begin position="1"/>
        <end position="202"/>
    </location>
</feature>
<evidence type="ECO:0000256" key="2">
    <source>
        <dbReference type="ARBA" id="ARBA00006337"/>
    </source>
</evidence>
<dbReference type="PROSITE" id="PS51846">
    <property type="entry name" value="CNNM"/>
    <property type="match status" value="1"/>
</dbReference>
<keyword evidence="4 10" id="KW-0812">Transmembrane</keyword>
<feature type="transmembrane region" description="Helical" evidence="12">
    <location>
        <begin position="98"/>
        <end position="120"/>
    </location>
</feature>
<dbReference type="Proteomes" id="UP000632289">
    <property type="component" value="Unassembled WGS sequence"/>
</dbReference>
<feature type="compositionally biased region" description="Basic and acidic residues" evidence="11">
    <location>
        <begin position="426"/>
        <end position="437"/>
    </location>
</feature>
<feature type="transmembrane region" description="Helical" evidence="12">
    <location>
        <begin position="65"/>
        <end position="86"/>
    </location>
</feature>
<dbReference type="InterPro" id="IPR046342">
    <property type="entry name" value="CBS_dom_sf"/>
</dbReference>
<dbReference type="SMART" id="SM01091">
    <property type="entry name" value="CorC_HlyC"/>
    <property type="match status" value="1"/>
</dbReference>
<dbReference type="InterPro" id="IPR005170">
    <property type="entry name" value="Transptr-assoc_dom"/>
</dbReference>
<dbReference type="InterPro" id="IPR036318">
    <property type="entry name" value="FAD-bd_PCMH-like_sf"/>
</dbReference>
<dbReference type="GO" id="GO:0050660">
    <property type="term" value="F:flavin adenine dinucleotide binding"/>
    <property type="evidence" value="ECO:0007669"/>
    <property type="project" value="InterPro"/>
</dbReference>
<dbReference type="EMBL" id="JACXYU010000008">
    <property type="protein sequence ID" value="MBD3933173.1"/>
    <property type="molecule type" value="Genomic_DNA"/>
</dbReference>
<dbReference type="InterPro" id="IPR002550">
    <property type="entry name" value="CNNM"/>
</dbReference>
<dbReference type="AlphaFoldDB" id="A0A927F105"/>
<keyword evidence="6 10" id="KW-1133">Transmembrane helix</keyword>
<protein>
    <submittedName>
        <fullName evidence="15">HlyC/CorC family transporter</fullName>
    </submittedName>
</protein>
<organism evidence="15 16">
    <name type="scientific">Streptomyces chumphonensis</name>
    <dbReference type="NCBI Taxonomy" id="1214925"/>
    <lineage>
        <taxon>Bacteria</taxon>
        <taxon>Bacillati</taxon>
        <taxon>Actinomycetota</taxon>
        <taxon>Actinomycetes</taxon>
        <taxon>Kitasatosporales</taxon>
        <taxon>Streptomycetaceae</taxon>
        <taxon>Streptomyces</taxon>
    </lineage>
</organism>
<evidence type="ECO:0000256" key="8">
    <source>
        <dbReference type="ARBA" id="ARBA00023136"/>
    </source>
</evidence>
<gene>
    <name evidence="15" type="ORF">IF129_16655</name>
</gene>
<feature type="domain" description="CBS" evidence="13">
    <location>
        <begin position="286"/>
        <end position="342"/>
    </location>
</feature>
<feature type="region of interest" description="Disordered" evidence="11">
    <location>
        <begin position="426"/>
        <end position="482"/>
    </location>
</feature>
<dbReference type="SUPFAM" id="SSF54631">
    <property type="entry name" value="CBS-domain pair"/>
    <property type="match status" value="1"/>
</dbReference>
<dbReference type="Gene3D" id="3.30.465.10">
    <property type="match status" value="1"/>
</dbReference>
<evidence type="ECO:0000259" key="13">
    <source>
        <dbReference type="PROSITE" id="PS51371"/>
    </source>
</evidence>
<dbReference type="PANTHER" id="PTHR43099">
    <property type="entry name" value="UPF0053 PROTEIN YRKA"/>
    <property type="match status" value="1"/>
</dbReference>
<evidence type="ECO:0000256" key="5">
    <source>
        <dbReference type="ARBA" id="ARBA00022737"/>
    </source>
</evidence>
<proteinExistence type="inferred from homology"/>
<evidence type="ECO:0000256" key="11">
    <source>
        <dbReference type="SAM" id="MobiDB-lite"/>
    </source>
</evidence>
<evidence type="ECO:0000256" key="7">
    <source>
        <dbReference type="ARBA" id="ARBA00023122"/>
    </source>
</evidence>
<evidence type="ECO:0000256" key="12">
    <source>
        <dbReference type="SAM" id="Phobius"/>
    </source>
</evidence>
<accession>A0A927F105</accession>
<evidence type="ECO:0000313" key="15">
    <source>
        <dbReference type="EMBL" id="MBD3933173.1"/>
    </source>
</evidence>
<feature type="domain" description="CBS" evidence="13">
    <location>
        <begin position="221"/>
        <end position="283"/>
    </location>
</feature>